<dbReference type="Gene3D" id="3.20.20.370">
    <property type="entry name" value="Glycoside hydrolase/deacetylase"/>
    <property type="match status" value="1"/>
</dbReference>
<comment type="caution">
    <text evidence="1">The sequence shown here is derived from an EMBL/GenBank/DDBJ whole genome shotgun (WGS) entry which is preliminary data.</text>
</comment>
<dbReference type="InterPro" id="IPR011330">
    <property type="entry name" value="Glyco_hydro/deAcase_b/a-brl"/>
</dbReference>
<protein>
    <submittedName>
        <fullName evidence="1">Deacetylase</fullName>
    </submittedName>
</protein>
<name>A0A8J3UI25_9ACTN</name>
<proteinExistence type="predicted"/>
<dbReference type="RefSeq" id="WP_203973711.1">
    <property type="nucleotide sequence ID" value="NZ_BAAAKY010000049.1"/>
</dbReference>
<sequence length="327" mass="36456">MGDQTFLITVDVEADDAWDHSRPVTTENAACLPRFQAMCERHGLRPTYLADWTMACSPVFQAFGRSVVERDAGEIGMHLHAWTTPPFVPLTQDDHRCKPFLIDFPETVMAAKIETATRALETAFGLSPTSHRAGRWMLDAAYARLLIEHGYLTDCSVTPGVSWKGTWGAPGGAGPQDYSRFPSAPYFVDPMAVDRPGRSPLLEVPMTITPRRHPRPVETARRLVSRSGLSRRVWGRLFPETAWMRPNGRNLDGMLGLARAAREDGRDHVEFMLHSSELMPGGSPYFGSARAVEGLYRHLDVLFAHVSGEFEGRTLSEYRARFTVGTP</sequence>
<keyword evidence="2" id="KW-1185">Reference proteome</keyword>
<dbReference type="GO" id="GO:0005975">
    <property type="term" value="P:carbohydrate metabolic process"/>
    <property type="evidence" value="ECO:0007669"/>
    <property type="project" value="InterPro"/>
</dbReference>
<organism evidence="1 2">
    <name type="scientific">Planotetraspora silvatica</name>
    <dbReference type="NCBI Taxonomy" id="234614"/>
    <lineage>
        <taxon>Bacteria</taxon>
        <taxon>Bacillati</taxon>
        <taxon>Actinomycetota</taxon>
        <taxon>Actinomycetes</taxon>
        <taxon>Streptosporangiales</taxon>
        <taxon>Streptosporangiaceae</taxon>
        <taxon>Planotetraspora</taxon>
    </lineage>
</organism>
<accession>A0A8J3UI25</accession>
<evidence type="ECO:0000313" key="1">
    <source>
        <dbReference type="EMBL" id="GII46108.1"/>
    </source>
</evidence>
<dbReference type="EMBL" id="BOOQ01000015">
    <property type="protein sequence ID" value="GII46108.1"/>
    <property type="molecule type" value="Genomic_DNA"/>
</dbReference>
<reference evidence="1" key="1">
    <citation type="submission" date="2021-01" db="EMBL/GenBank/DDBJ databases">
        <title>Whole genome shotgun sequence of Planotetraspora silvatica NBRC 100141.</title>
        <authorList>
            <person name="Komaki H."/>
            <person name="Tamura T."/>
        </authorList>
    </citation>
    <scope>NUCLEOTIDE SEQUENCE</scope>
    <source>
        <strain evidence="1">NBRC 100141</strain>
    </source>
</reference>
<dbReference type="AlphaFoldDB" id="A0A8J3UI25"/>
<gene>
    <name evidence="1" type="ORF">Psi02_25320</name>
</gene>
<evidence type="ECO:0000313" key="2">
    <source>
        <dbReference type="Proteomes" id="UP000644610"/>
    </source>
</evidence>
<dbReference type="Proteomes" id="UP000644610">
    <property type="component" value="Unassembled WGS sequence"/>
</dbReference>
<dbReference type="SUPFAM" id="SSF88713">
    <property type="entry name" value="Glycoside hydrolase/deacetylase"/>
    <property type="match status" value="1"/>
</dbReference>